<dbReference type="GO" id="GO:0046930">
    <property type="term" value="C:pore complex"/>
    <property type="evidence" value="ECO:0007669"/>
    <property type="project" value="InterPro"/>
</dbReference>
<dbReference type="GO" id="GO:0051715">
    <property type="term" value="P:cytolysis in another organism"/>
    <property type="evidence" value="ECO:0007669"/>
    <property type="project" value="InterPro"/>
</dbReference>
<dbReference type="SUPFAM" id="SSF63724">
    <property type="entry name" value="Cytolysin/lectin"/>
    <property type="match status" value="1"/>
</dbReference>
<dbReference type="GO" id="GO:0044218">
    <property type="term" value="C:other organism cell membrane"/>
    <property type="evidence" value="ECO:0007669"/>
    <property type="project" value="UniProtKB-KW"/>
</dbReference>
<reference evidence="6" key="1">
    <citation type="submission" date="2025-08" db="UniProtKB">
        <authorList>
            <consortium name="Ensembl"/>
        </authorList>
    </citation>
    <scope>IDENTIFICATION</scope>
</reference>
<keyword evidence="4" id="KW-0472">Membrane</keyword>
<dbReference type="Proteomes" id="UP000694568">
    <property type="component" value="Unplaced"/>
</dbReference>
<dbReference type="InterPro" id="IPR050677">
    <property type="entry name" value="Actinoporin_PFT"/>
</dbReference>
<dbReference type="GO" id="GO:0046931">
    <property type="term" value="P:pore complex assembly"/>
    <property type="evidence" value="ECO:0007669"/>
    <property type="project" value="InterPro"/>
</dbReference>
<keyword evidence="4" id="KW-1053">Target membrane</keyword>
<dbReference type="InterPro" id="IPR015926">
    <property type="entry name" value="Cytolysin/lectin"/>
</dbReference>
<accession>A0A8C9Z7I5</accession>
<dbReference type="AlphaFoldDB" id="A0A8C9Z7I5"/>
<name>A0A8C9Z7I5_SANLU</name>
<dbReference type="GO" id="GO:0042151">
    <property type="term" value="C:nematocyst"/>
    <property type="evidence" value="ECO:0007669"/>
    <property type="project" value="UniProtKB-SubCell"/>
</dbReference>
<comment type="subcellular location">
    <subcellularLocation>
        <location evidence="2">Nematocyst</location>
    </subcellularLocation>
    <subcellularLocation>
        <location evidence="1">Target cell membrane</location>
    </subcellularLocation>
</comment>
<dbReference type="Ensembl" id="ENSSLUT00000036746.1">
    <property type="protein sequence ID" value="ENSSLUP00000035644.1"/>
    <property type="gene ID" value="ENSSLUG00000015899.1"/>
</dbReference>
<dbReference type="GO" id="GO:0015267">
    <property type="term" value="F:channel activity"/>
    <property type="evidence" value="ECO:0007669"/>
    <property type="project" value="InterPro"/>
</dbReference>
<proteinExistence type="predicted"/>
<dbReference type="PANTHER" id="PTHR40388">
    <property type="entry name" value="BRYOPORIN"/>
    <property type="match status" value="1"/>
</dbReference>
<dbReference type="GeneTree" id="ENSGT00940000164286"/>
<keyword evidence="7" id="KW-1185">Reference proteome</keyword>
<evidence type="ECO:0000256" key="5">
    <source>
        <dbReference type="ARBA" id="ARBA00023331"/>
    </source>
</evidence>
<dbReference type="InterPro" id="IPR009104">
    <property type="entry name" value="Anemon_actinoporin-like"/>
</dbReference>
<dbReference type="GO" id="GO:0006812">
    <property type="term" value="P:monoatomic cation transport"/>
    <property type="evidence" value="ECO:0007669"/>
    <property type="project" value="InterPro"/>
</dbReference>
<keyword evidence="5" id="KW-0166">Nematocyst</keyword>
<evidence type="ECO:0000313" key="6">
    <source>
        <dbReference type="Ensembl" id="ENSSLUP00000035644.1"/>
    </source>
</evidence>
<keyword evidence="3" id="KW-1052">Target cell membrane</keyword>
<dbReference type="PANTHER" id="PTHR40388:SF1">
    <property type="entry name" value="BRYOPORIN"/>
    <property type="match status" value="1"/>
</dbReference>
<evidence type="ECO:0000313" key="7">
    <source>
        <dbReference type="Proteomes" id="UP000694568"/>
    </source>
</evidence>
<reference evidence="6" key="2">
    <citation type="submission" date="2025-09" db="UniProtKB">
        <authorList>
            <consortium name="Ensembl"/>
        </authorList>
    </citation>
    <scope>IDENTIFICATION</scope>
</reference>
<dbReference type="Pfam" id="PF06369">
    <property type="entry name" value="Anemone_cytotox"/>
    <property type="match status" value="1"/>
</dbReference>
<evidence type="ECO:0000256" key="2">
    <source>
        <dbReference type="ARBA" id="ARBA00004532"/>
    </source>
</evidence>
<dbReference type="Gene3D" id="2.60.270.20">
    <property type="entry name" value="Cytolysin/lectin"/>
    <property type="match status" value="1"/>
</dbReference>
<protein>
    <submittedName>
        <fullName evidence="6">Uncharacterized protein</fullName>
    </submittedName>
</protein>
<evidence type="ECO:0000256" key="1">
    <source>
        <dbReference type="ARBA" id="ARBA00004175"/>
    </source>
</evidence>
<evidence type="ECO:0000256" key="3">
    <source>
        <dbReference type="ARBA" id="ARBA00022537"/>
    </source>
</evidence>
<sequence length="216" mass="24285">MWCCSIISETRSVGEFQIFCPINKRPSPPCVYSVHFLKFSSTNVEDIMASKGLTYRECTIEIENKCPEFTLCNPQVYTKSGFCKSPLPPTLGPSEFGKAQFNKTLYSARGAVGVFTYDLQNKSKEECLEKVAIMFSVPYDYILYSNTYAVGVFDHYKKCDESLFEEMCNIKHPHSGFVRGKAKDSQSLTHKGEHVTVRATMSNSGTSVVKVQVCIK</sequence>
<evidence type="ECO:0000256" key="4">
    <source>
        <dbReference type="ARBA" id="ARBA00023298"/>
    </source>
</evidence>
<organism evidence="6 7">
    <name type="scientific">Sander lucioperca</name>
    <name type="common">Pike-perch</name>
    <name type="synonym">Perca lucioperca</name>
    <dbReference type="NCBI Taxonomy" id="283035"/>
    <lineage>
        <taxon>Eukaryota</taxon>
        <taxon>Metazoa</taxon>
        <taxon>Chordata</taxon>
        <taxon>Craniata</taxon>
        <taxon>Vertebrata</taxon>
        <taxon>Euteleostomi</taxon>
        <taxon>Actinopterygii</taxon>
        <taxon>Neopterygii</taxon>
        <taxon>Teleostei</taxon>
        <taxon>Neoteleostei</taxon>
        <taxon>Acanthomorphata</taxon>
        <taxon>Eupercaria</taxon>
        <taxon>Perciformes</taxon>
        <taxon>Percoidei</taxon>
        <taxon>Percidae</taxon>
        <taxon>Luciopercinae</taxon>
        <taxon>Sander</taxon>
    </lineage>
</organism>